<dbReference type="GO" id="GO:0090162">
    <property type="term" value="P:establishment of epithelial cell polarity"/>
    <property type="evidence" value="ECO:0007669"/>
    <property type="project" value="InterPro"/>
</dbReference>
<dbReference type="AlphaFoldDB" id="A0A3L8S8D2"/>
<dbReference type="GO" id="GO:0036064">
    <property type="term" value="C:ciliary basal body"/>
    <property type="evidence" value="ECO:0007669"/>
    <property type="project" value="TreeGrafter"/>
</dbReference>
<name>A0A3L8S8D2_CHLGU</name>
<evidence type="ECO:0000313" key="2">
    <source>
        <dbReference type="EMBL" id="RLV98012.1"/>
    </source>
</evidence>
<dbReference type="GO" id="GO:0097539">
    <property type="term" value="C:ciliary transition fiber"/>
    <property type="evidence" value="ECO:0007669"/>
    <property type="project" value="InterPro"/>
</dbReference>
<dbReference type="InterPro" id="IPR033561">
    <property type="entry name" value="FBF1"/>
</dbReference>
<dbReference type="PANTHER" id="PTHR33689">
    <property type="entry name" value="FAS-BINDING FACTOR 1"/>
    <property type="match status" value="1"/>
</dbReference>
<proteinExistence type="predicted"/>
<feature type="coiled-coil region" evidence="1">
    <location>
        <begin position="389"/>
        <end position="440"/>
    </location>
</feature>
<keyword evidence="3" id="KW-1185">Reference proteome</keyword>
<accession>A0A3L8S8D2</accession>
<dbReference type="PANTHER" id="PTHR33689:SF1">
    <property type="entry name" value="FAS-BINDING FACTOR 1"/>
    <property type="match status" value="1"/>
</dbReference>
<reference evidence="2 3" key="1">
    <citation type="journal article" date="2018" name="Proc. R. Soc. B">
        <title>A non-coding region near Follistatin controls head colour polymorphism in the Gouldian finch.</title>
        <authorList>
            <person name="Toomey M.B."/>
            <person name="Marques C.I."/>
            <person name="Andrade P."/>
            <person name="Araujo P.M."/>
            <person name="Sabatino S."/>
            <person name="Gazda M.A."/>
            <person name="Afonso S."/>
            <person name="Lopes R.J."/>
            <person name="Corbo J.C."/>
            <person name="Carneiro M."/>
        </authorList>
    </citation>
    <scope>NUCLEOTIDE SEQUENCE [LARGE SCALE GENOMIC DNA]</scope>
    <source>
        <strain evidence="2">Red01</strain>
        <tissue evidence="2">Muscle</tissue>
    </source>
</reference>
<comment type="caution">
    <text evidence="2">The sequence shown here is derived from an EMBL/GenBank/DDBJ whole genome shotgun (WGS) entry which is preliminary data.</text>
</comment>
<protein>
    <submittedName>
        <fullName evidence="2">Uncharacterized protein</fullName>
    </submittedName>
</protein>
<dbReference type="EMBL" id="QUSF01000047">
    <property type="protein sequence ID" value="RLV98012.1"/>
    <property type="molecule type" value="Genomic_DNA"/>
</dbReference>
<keyword evidence="1" id="KW-0175">Coiled coil</keyword>
<organism evidence="2 3">
    <name type="scientific">Chloebia gouldiae</name>
    <name type="common">Gouldian finch</name>
    <name type="synonym">Erythrura gouldiae</name>
    <dbReference type="NCBI Taxonomy" id="44316"/>
    <lineage>
        <taxon>Eukaryota</taxon>
        <taxon>Metazoa</taxon>
        <taxon>Chordata</taxon>
        <taxon>Craniata</taxon>
        <taxon>Vertebrata</taxon>
        <taxon>Euteleostomi</taxon>
        <taxon>Archelosauria</taxon>
        <taxon>Archosauria</taxon>
        <taxon>Dinosauria</taxon>
        <taxon>Saurischia</taxon>
        <taxon>Theropoda</taxon>
        <taxon>Coelurosauria</taxon>
        <taxon>Aves</taxon>
        <taxon>Neognathae</taxon>
        <taxon>Neoaves</taxon>
        <taxon>Telluraves</taxon>
        <taxon>Australaves</taxon>
        <taxon>Passeriformes</taxon>
        <taxon>Passeroidea</taxon>
        <taxon>Passeridae</taxon>
        <taxon>Chloebia</taxon>
    </lineage>
</organism>
<sequence>MPSPSLQMGRESSRVYYYLAGPLAGSEPWQESDIEIVDGSPQIIELEAVVRSFSKFACPFNLSTNSAYVAGILQRDENSFIKAVSNAHICYKLSTPLPEQSQKLKTVNPRGEKRIQRNKGIGICERFNTYLEDTFVRDQACSSKQTETLNSMRTLDHNTDWEEKKGKNPAIPVRMDPPALPAREADKAAFPSPWCPSGKQRRHKENPVHSIAGITAGTIRWGEQRKQGTDGGGGMGRRCAGCEKEKDGCRKYNMLGGLRASPVSPAKAGKALLALVTQYLRVRILLEEKESMLQKCLEEHGNLAAEWAEFHNQERLMEECLEHKMEQSQKTDFTIKRLAEVSELLPVASSTTWKARRMGPSTGETFSAASRYKVRDIFQGQQTDLKLYGQKLRAKEEQLERDKEHLDESWQELHLKKEKLKKAKQHIQQREKELKSMTEQSIASVLQFTDRMYPQHSLWGSRAKRASSIAFDAMIQMLKHKAQIVFRCWILMTMTVKQGGVKAAVGQLAAHVGALPFPRSAASACDLRAPAMGRRVRQHSPGSARCPLCALGLPGLCSDSRASAPLLSPARVEVEGEIKWTLLINNTDLSPLFSLQTSLDHDHVTAATRCYSTPTDIYKNLLIMLELDIMSVNMWIGRQSKANKCEILSPHSRYQDPLIRHSSVSCTVSGTQSITQSQLPPRGVDHPNWVRSNFKVVNEDISDCIREQNGNGGVWLCVTVALCDAVAITGRGHCDAGPCPDSEGI</sequence>
<dbReference type="GO" id="GO:0005814">
    <property type="term" value="C:centriole"/>
    <property type="evidence" value="ECO:0007669"/>
    <property type="project" value="TreeGrafter"/>
</dbReference>
<evidence type="ECO:0000256" key="1">
    <source>
        <dbReference type="SAM" id="Coils"/>
    </source>
</evidence>
<dbReference type="GO" id="GO:0060271">
    <property type="term" value="P:cilium assembly"/>
    <property type="evidence" value="ECO:0007669"/>
    <property type="project" value="InterPro"/>
</dbReference>
<dbReference type="Proteomes" id="UP000276834">
    <property type="component" value="Unassembled WGS sequence"/>
</dbReference>
<evidence type="ECO:0000313" key="3">
    <source>
        <dbReference type="Proteomes" id="UP000276834"/>
    </source>
</evidence>
<gene>
    <name evidence="2" type="ORF">DV515_00011189</name>
</gene>
<dbReference type="OrthoDB" id="8195456at2759"/>